<evidence type="ECO:0008006" key="4">
    <source>
        <dbReference type="Google" id="ProtNLM"/>
    </source>
</evidence>
<reference evidence="3" key="1">
    <citation type="submission" date="2021-01" db="EMBL/GenBank/DDBJ databases">
        <authorList>
            <person name="Corre E."/>
            <person name="Pelletier E."/>
            <person name="Niang G."/>
            <person name="Scheremetjew M."/>
            <person name="Finn R."/>
            <person name="Kale V."/>
            <person name="Holt S."/>
            <person name="Cochrane G."/>
            <person name="Meng A."/>
            <person name="Brown T."/>
            <person name="Cohen L."/>
        </authorList>
    </citation>
    <scope>NUCLEOTIDE SEQUENCE</scope>
    <source>
        <strain evidence="3">CCMP1510</strain>
    </source>
</reference>
<dbReference type="EMBL" id="HBIJ01022379">
    <property type="protein sequence ID" value="CAE0373798.1"/>
    <property type="molecule type" value="Transcribed_RNA"/>
</dbReference>
<feature type="coiled-coil region" evidence="1">
    <location>
        <begin position="111"/>
        <end position="198"/>
    </location>
</feature>
<gene>
    <name evidence="3" type="ORF">ALAG00032_LOCUS14600</name>
</gene>
<feature type="coiled-coil region" evidence="1">
    <location>
        <begin position="27"/>
        <end position="83"/>
    </location>
</feature>
<feature type="compositionally biased region" description="Polar residues" evidence="2">
    <location>
        <begin position="644"/>
        <end position="674"/>
    </location>
</feature>
<dbReference type="Gene3D" id="2.30.42.10">
    <property type="match status" value="1"/>
</dbReference>
<proteinExistence type="predicted"/>
<evidence type="ECO:0000313" key="3">
    <source>
        <dbReference type="EMBL" id="CAE0373798.1"/>
    </source>
</evidence>
<keyword evidence="1" id="KW-0175">Coiled coil</keyword>
<feature type="region of interest" description="Disordered" evidence="2">
    <location>
        <begin position="644"/>
        <end position="680"/>
    </location>
</feature>
<protein>
    <recommendedName>
        <fullName evidence="4">PDZ domain-containing protein</fullName>
    </recommendedName>
</protein>
<dbReference type="AlphaFoldDB" id="A0A7S3K3N6"/>
<sequence>MEKEGDGDLMNLPVVEAVEETSIQTKLKSAIEDRKLLRRHARKLEGEVNELKSQVEALEAKEAARATEVADIKEQLVNALEDRKLLRRHARQRDEAGCEAAREAARLGKENEELRISLSVAESRCQQLEDMVQEAKHELEQNLALKDNEEKVLASCRVQAENAEKKRRDTLRESQAVVAALKDEVSRLRNALATAESIAVSERTRADVAHTAAERAARAAKSADESSAARAKAAACETEARFATELRKHDDRLLDLQRRHAKAMDDLRKTAALTIANEQRDFDDRLQEKVQAVWNTTDSNTASIVAETALLCDEIKIAANAAFLALSDSFVSMVLEQSKDHQSVNGTTTPPPSIQDNDENIVLWNTKRSRNQNGTNKTPPPIFANPQKKNWRVDTWRATLRDSNDPDLGLTVDSHGRVIRVCGPALTAGIAAGDRIIAVATVPVDNLADFKTALANSPRPVVVELERAVLATDSIADQQLSSWQTLTITEPCPSFGIRSPEIDHLIDQWTNDPKKAQYVRLWLAVAADAYGATGNVALPAKFPRGLQLAGLRHELLHGFLALVVPILQKARGDHVVDVKIRHVPSTTSDDSSGNNNQRWDLALKVDIPSLVDDNTHTRNNTNAATRSSLFAGVNRSWPWSSGRFLSSSKTPPPVSTAQSTPISSRSNTTISTDSSLDEERTKLEKLAAQRRKAVEEKLAKMRLASR</sequence>
<name>A0A7S3K3N6_9STRA</name>
<evidence type="ECO:0000256" key="1">
    <source>
        <dbReference type="SAM" id="Coils"/>
    </source>
</evidence>
<accession>A0A7S3K3N6</accession>
<organism evidence="3">
    <name type="scientific">Aureoumbra lagunensis</name>
    <dbReference type="NCBI Taxonomy" id="44058"/>
    <lineage>
        <taxon>Eukaryota</taxon>
        <taxon>Sar</taxon>
        <taxon>Stramenopiles</taxon>
        <taxon>Ochrophyta</taxon>
        <taxon>Pelagophyceae</taxon>
        <taxon>Pelagomonadales</taxon>
        <taxon>Aureoumbra</taxon>
    </lineage>
</organism>
<evidence type="ECO:0000256" key="2">
    <source>
        <dbReference type="SAM" id="MobiDB-lite"/>
    </source>
</evidence>
<dbReference type="InterPro" id="IPR036034">
    <property type="entry name" value="PDZ_sf"/>
</dbReference>
<dbReference type="SUPFAM" id="SSF50156">
    <property type="entry name" value="PDZ domain-like"/>
    <property type="match status" value="1"/>
</dbReference>